<evidence type="ECO:0000256" key="4">
    <source>
        <dbReference type="ARBA" id="ARBA00023204"/>
    </source>
</evidence>
<gene>
    <name evidence="6" type="ORF">M5K25_006152</name>
</gene>
<dbReference type="AlphaFoldDB" id="A0ABD0VAV4"/>
<keyword evidence="7" id="KW-1185">Reference proteome</keyword>
<protein>
    <submittedName>
        <fullName evidence="6">Uncharacterized protein</fullName>
    </submittedName>
</protein>
<dbReference type="Proteomes" id="UP001552299">
    <property type="component" value="Unassembled WGS sequence"/>
</dbReference>
<evidence type="ECO:0000313" key="7">
    <source>
        <dbReference type="Proteomes" id="UP001552299"/>
    </source>
</evidence>
<accession>A0ABD0VAV4</accession>
<dbReference type="PANTHER" id="PTHR13763">
    <property type="entry name" value="BREAST CANCER TYPE 1 SUSCEPTIBILITY PROTEIN BRCA1"/>
    <property type="match status" value="1"/>
</dbReference>
<reference evidence="6 7" key="1">
    <citation type="journal article" date="2024" name="Plant Biotechnol. J.">
        <title>Dendrobium thyrsiflorum genome and its molecular insights into genes involved in important horticultural traits.</title>
        <authorList>
            <person name="Chen B."/>
            <person name="Wang J.Y."/>
            <person name="Zheng P.J."/>
            <person name="Li K.L."/>
            <person name="Liang Y.M."/>
            <person name="Chen X.F."/>
            <person name="Zhang C."/>
            <person name="Zhao X."/>
            <person name="He X."/>
            <person name="Zhang G.Q."/>
            <person name="Liu Z.J."/>
            <person name="Xu Q."/>
        </authorList>
    </citation>
    <scope>NUCLEOTIDE SEQUENCE [LARGE SCALE GENOMIC DNA]</scope>
    <source>
        <strain evidence="6">GZMU011</strain>
    </source>
</reference>
<dbReference type="PANTHER" id="PTHR13763:SF0">
    <property type="entry name" value="BREAST CANCER TYPE 1 SUSCEPTIBILITY PROTEIN"/>
    <property type="match status" value="1"/>
</dbReference>
<sequence length="114" mass="12832">MPITRDYKKPLDDSFDLTFIIYSLELPEKRLNHDTEVFDQRKAEAIALAKYCGAKVVTNSSILDSIAASTLQIPSFRFSLLGFRAILEVPFSEDRQLQYLIFPISNAGEGSDTP</sequence>
<keyword evidence="2" id="KW-0677">Repeat</keyword>
<proteinExistence type="predicted"/>
<evidence type="ECO:0000256" key="2">
    <source>
        <dbReference type="ARBA" id="ARBA00022737"/>
    </source>
</evidence>
<keyword evidence="3" id="KW-0227">DNA damage</keyword>
<evidence type="ECO:0000256" key="5">
    <source>
        <dbReference type="ARBA" id="ARBA00023242"/>
    </source>
</evidence>
<comment type="caution">
    <text evidence="6">The sequence shown here is derived from an EMBL/GenBank/DDBJ whole genome shotgun (WGS) entry which is preliminary data.</text>
</comment>
<evidence type="ECO:0000256" key="3">
    <source>
        <dbReference type="ARBA" id="ARBA00022763"/>
    </source>
</evidence>
<dbReference type="InterPro" id="IPR031099">
    <property type="entry name" value="BRCA1-associated"/>
</dbReference>
<evidence type="ECO:0000256" key="1">
    <source>
        <dbReference type="ARBA" id="ARBA00004123"/>
    </source>
</evidence>
<name>A0ABD0VAV4_DENTH</name>
<dbReference type="GO" id="GO:0006281">
    <property type="term" value="P:DNA repair"/>
    <property type="evidence" value="ECO:0007669"/>
    <property type="project" value="UniProtKB-KW"/>
</dbReference>
<comment type="subcellular location">
    <subcellularLocation>
        <location evidence="1">Nucleus</location>
    </subcellularLocation>
</comment>
<keyword evidence="4" id="KW-0234">DNA repair</keyword>
<organism evidence="6 7">
    <name type="scientific">Dendrobium thyrsiflorum</name>
    <name type="common">Pinecone-like raceme dendrobium</name>
    <name type="synonym">Orchid</name>
    <dbReference type="NCBI Taxonomy" id="117978"/>
    <lineage>
        <taxon>Eukaryota</taxon>
        <taxon>Viridiplantae</taxon>
        <taxon>Streptophyta</taxon>
        <taxon>Embryophyta</taxon>
        <taxon>Tracheophyta</taxon>
        <taxon>Spermatophyta</taxon>
        <taxon>Magnoliopsida</taxon>
        <taxon>Liliopsida</taxon>
        <taxon>Asparagales</taxon>
        <taxon>Orchidaceae</taxon>
        <taxon>Epidendroideae</taxon>
        <taxon>Malaxideae</taxon>
        <taxon>Dendrobiinae</taxon>
        <taxon>Dendrobium</taxon>
    </lineage>
</organism>
<keyword evidence="5" id="KW-0539">Nucleus</keyword>
<dbReference type="EMBL" id="JANQDX010000006">
    <property type="protein sequence ID" value="KAL0922184.1"/>
    <property type="molecule type" value="Genomic_DNA"/>
</dbReference>
<dbReference type="GO" id="GO:0005634">
    <property type="term" value="C:nucleus"/>
    <property type="evidence" value="ECO:0007669"/>
    <property type="project" value="UniProtKB-SubCell"/>
</dbReference>
<evidence type="ECO:0000313" key="6">
    <source>
        <dbReference type="EMBL" id="KAL0922184.1"/>
    </source>
</evidence>